<dbReference type="InterPro" id="IPR050695">
    <property type="entry name" value="N-acetylmuramoyl_amidase_3"/>
</dbReference>
<sequence length="301" mass="32991">MAPVAPATSTFMDLLLGRGTDSGAVAPQPVLTDSYHPERTPSRRRPHRRAMQEPCGTRGRVEDARRDRRTTAARPELESSPMEHRNVSRRGALIAGAAGLLALPFGGAAAQAQDVGVNAGPKVYLDPGHGGTDPGATHYGLQEKWLTLSIARHARDHLLAHGYQVRMSRNSDVYRSLEYRTSDANDWGASVFVSIHINSNGGTGFESYRSPGASDRTMRLQNEVHWGALNRMRLADSSIENRGKKEAAFYVLVNTRMSAVLTENLFIDTAQDANLLDRDGFREKCGIGHALGIRRFFGENV</sequence>
<dbReference type="SUPFAM" id="SSF53187">
    <property type="entry name" value="Zn-dependent exopeptidases"/>
    <property type="match status" value="1"/>
</dbReference>
<dbReference type="PANTHER" id="PTHR30404:SF0">
    <property type="entry name" value="N-ACETYLMURAMOYL-L-ALANINE AMIDASE AMIC"/>
    <property type="match status" value="1"/>
</dbReference>
<dbReference type="GO" id="GO:0030288">
    <property type="term" value="C:outer membrane-bounded periplasmic space"/>
    <property type="evidence" value="ECO:0007669"/>
    <property type="project" value="TreeGrafter"/>
</dbReference>
<evidence type="ECO:0000259" key="3">
    <source>
        <dbReference type="SMART" id="SM00646"/>
    </source>
</evidence>
<keyword evidence="5" id="KW-1185">Reference proteome</keyword>
<proteinExistence type="predicted"/>
<organism evidence="4 5">
    <name type="scientific">Glycomyces terrestris</name>
    <dbReference type="NCBI Taxonomy" id="2493553"/>
    <lineage>
        <taxon>Bacteria</taxon>
        <taxon>Bacillati</taxon>
        <taxon>Actinomycetota</taxon>
        <taxon>Actinomycetes</taxon>
        <taxon>Glycomycetales</taxon>
        <taxon>Glycomycetaceae</taxon>
        <taxon>Glycomyces</taxon>
    </lineage>
</organism>
<dbReference type="PANTHER" id="PTHR30404">
    <property type="entry name" value="N-ACETYLMURAMOYL-L-ALANINE AMIDASE"/>
    <property type="match status" value="1"/>
</dbReference>
<dbReference type="Pfam" id="PF01520">
    <property type="entry name" value="Amidase_3"/>
    <property type="match status" value="1"/>
</dbReference>
<reference evidence="4 5" key="1">
    <citation type="submission" date="2018-12" db="EMBL/GenBank/DDBJ databases">
        <title>Glycomyces sp. YIM 121974 draft genome.</title>
        <authorList>
            <person name="Li Q."/>
        </authorList>
    </citation>
    <scope>NUCLEOTIDE SEQUENCE [LARGE SCALE GENOMIC DNA]</scope>
    <source>
        <strain evidence="4 5">YIM 121974</strain>
    </source>
</reference>
<dbReference type="EMBL" id="RSEB01000001">
    <property type="protein sequence ID" value="RRS01356.1"/>
    <property type="molecule type" value="Genomic_DNA"/>
</dbReference>
<protein>
    <submittedName>
        <fullName evidence="4">N-acetylmuramoyl-L-alanine amidase</fullName>
    </submittedName>
</protein>
<feature type="region of interest" description="Disordered" evidence="2">
    <location>
        <begin position="23"/>
        <end position="85"/>
    </location>
</feature>
<feature type="compositionally biased region" description="Basic and acidic residues" evidence="2">
    <location>
        <begin position="59"/>
        <end position="85"/>
    </location>
</feature>
<accession>A0A426V3B0</accession>
<dbReference type="SMART" id="SM00646">
    <property type="entry name" value="Ami_3"/>
    <property type="match status" value="1"/>
</dbReference>
<evidence type="ECO:0000313" key="5">
    <source>
        <dbReference type="Proteomes" id="UP000277256"/>
    </source>
</evidence>
<name>A0A426V3B0_9ACTN</name>
<dbReference type="Gene3D" id="3.40.630.40">
    <property type="entry name" value="Zn-dependent exopeptidases"/>
    <property type="match status" value="1"/>
</dbReference>
<dbReference type="Proteomes" id="UP000277256">
    <property type="component" value="Unassembled WGS sequence"/>
</dbReference>
<dbReference type="CDD" id="cd02696">
    <property type="entry name" value="MurNAc-LAA"/>
    <property type="match status" value="1"/>
</dbReference>
<keyword evidence="1" id="KW-0378">Hydrolase</keyword>
<dbReference type="GO" id="GO:0009253">
    <property type="term" value="P:peptidoglycan catabolic process"/>
    <property type="evidence" value="ECO:0007669"/>
    <property type="project" value="InterPro"/>
</dbReference>
<evidence type="ECO:0000256" key="1">
    <source>
        <dbReference type="ARBA" id="ARBA00022801"/>
    </source>
</evidence>
<dbReference type="GO" id="GO:0008745">
    <property type="term" value="F:N-acetylmuramoyl-L-alanine amidase activity"/>
    <property type="evidence" value="ECO:0007669"/>
    <property type="project" value="InterPro"/>
</dbReference>
<comment type="caution">
    <text evidence="4">The sequence shown here is derived from an EMBL/GenBank/DDBJ whole genome shotgun (WGS) entry which is preliminary data.</text>
</comment>
<evidence type="ECO:0000256" key="2">
    <source>
        <dbReference type="SAM" id="MobiDB-lite"/>
    </source>
</evidence>
<dbReference type="AlphaFoldDB" id="A0A426V3B0"/>
<feature type="domain" description="MurNAc-LAA" evidence="3">
    <location>
        <begin position="181"/>
        <end position="294"/>
    </location>
</feature>
<dbReference type="InterPro" id="IPR002508">
    <property type="entry name" value="MurNAc-LAA_cat"/>
</dbReference>
<evidence type="ECO:0000313" key="4">
    <source>
        <dbReference type="EMBL" id="RRS01356.1"/>
    </source>
</evidence>
<gene>
    <name evidence="4" type="ORF">EIW28_00840</name>
</gene>